<evidence type="ECO:0000313" key="3">
    <source>
        <dbReference type="EMBL" id="AIY66184.1"/>
    </source>
</evidence>
<dbReference type="GO" id="GO:0016491">
    <property type="term" value="F:oxidoreductase activity"/>
    <property type="evidence" value="ECO:0007669"/>
    <property type="project" value="UniProtKB-KW"/>
</dbReference>
<keyword evidence="1" id="KW-0560">Oxidoreductase</keyword>
<dbReference type="STRING" id="1348114.OM33_14500"/>
<dbReference type="CDD" id="cd19094">
    <property type="entry name" value="AKR_Tas-like"/>
    <property type="match status" value="1"/>
</dbReference>
<organism evidence="3 4">
    <name type="scientific">Pseudoalteromonas piratica</name>
    <dbReference type="NCBI Taxonomy" id="1348114"/>
    <lineage>
        <taxon>Bacteria</taxon>
        <taxon>Pseudomonadati</taxon>
        <taxon>Pseudomonadota</taxon>
        <taxon>Gammaproteobacteria</taxon>
        <taxon>Alteromonadales</taxon>
        <taxon>Pseudoalteromonadaceae</taxon>
        <taxon>Pseudoalteromonas</taxon>
    </lineage>
</organism>
<evidence type="ECO:0000256" key="1">
    <source>
        <dbReference type="ARBA" id="ARBA00023002"/>
    </source>
</evidence>
<dbReference type="eggNOG" id="COG0667">
    <property type="taxonomic scope" value="Bacteria"/>
</dbReference>
<dbReference type="InterPro" id="IPR050523">
    <property type="entry name" value="AKR_Detox_Biosynth"/>
</dbReference>
<dbReference type="KEGG" id="pseo:OM33_14500"/>
<evidence type="ECO:0000313" key="4">
    <source>
        <dbReference type="Proteomes" id="UP000030341"/>
    </source>
</evidence>
<dbReference type="Gene3D" id="3.20.20.100">
    <property type="entry name" value="NADP-dependent oxidoreductase domain"/>
    <property type="match status" value="1"/>
</dbReference>
<proteinExistence type="predicted"/>
<sequence length="350" mass="39640">MKYTQLGSSNINVSRVCLGTMTWGVQNNQHDADQQIAFASECGINFMDTAEMYAVPPTPETYGKTEEIIGNYFAKNPQKRNNWVVATKIAGNGLPWIRNATNITGQAVINAVDASLKRLQIDTIDVYQLHWPNRTSPHFAKHRPNQISFSNVDTKEHKAQMLDILQGLEHCIKAGKIRHYGLSDDTTWGIHTFIELAKEHNLPRPVSIQNEFNLLHAKDWPYLIEHCVHEEIAYLPWSPLATGMLSGKYLNNARPEGSRWTLMQRNGLFRNTEFAQQAVAEYCQLANQLGITPSQLALAWCDQVDGVTSTIIGATTQEQLQENIAAFQLNLPSDFMARVDEIWRKYPLPY</sequence>
<gene>
    <name evidence="3" type="ORF">OM33_14500</name>
</gene>
<keyword evidence="4" id="KW-1185">Reference proteome</keyword>
<dbReference type="EMBL" id="CP009888">
    <property type="protein sequence ID" value="AIY66184.1"/>
    <property type="molecule type" value="Genomic_DNA"/>
</dbReference>
<accession>A0A0A7EHS9</accession>
<name>A0A0A7EHS9_9GAMM</name>
<dbReference type="PRINTS" id="PR00069">
    <property type="entry name" value="ALDKETRDTASE"/>
</dbReference>
<dbReference type="InterPro" id="IPR020471">
    <property type="entry name" value="AKR"/>
</dbReference>
<dbReference type="PANTHER" id="PTHR43364">
    <property type="entry name" value="NADH-SPECIFIC METHYLGLYOXAL REDUCTASE-RELATED"/>
    <property type="match status" value="1"/>
</dbReference>
<protein>
    <submittedName>
        <fullName evidence="3">Aldo/keto reductase</fullName>
    </submittedName>
</protein>
<evidence type="ECO:0000259" key="2">
    <source>
        <dbReference type="Pfam" id="PF00248"/>
    </source>
</evidence>
<reference evidence="3 4" key="1">
    <citation type="submission" date="2014-11" db="EMBL/GenBank/DDBJ databases">
        <title>Complete Genome Sequence of Pseudoalteromonas sp. Strain OCN003 Isolated from Kaneohe Bay, Oahu, Hawaii.</title>
        <authorList>
            <person name="Beurmann S."/>
            <person name="Videau P."/>
            <person name="Ushijima B."/>
            <person name="Smith A.M."/>
            <person name="Aeby G.S."/>
            <person name="Callahan S.M."/>
            <person name="Belcaid M."/>
        </authorList>
    </citation>
    <scope>NUCLEOTIDE SEQUENCE [LARGE SCALE GENOMIC DNA]</scope>
    <source>
        <strain evidence="3 4">OCN003</strain>
    </source>
</reference>
<dbReference type="InterPro" id="IPR023210">
    <property type="entry name" value="NADP_OxRdtase_dom"/>
</dbReference>
<dbReference type="Proteomes" id="UP000030341">
    <property type="component" value="Chromosome 1"/>
</dbReference>
<dbReference type="Pfam" id="PF00248">
    <property type="entry name" value="Aldo_ket_red"/>
    <property type="match status" value="1"/>
</dbReference>
<dbReference type="PANTHER" id="PTHR43364:SF4">
    <property type="entry name" value="NAD(P)-LINKED OXIDOREDUCTASE SUPERFAMILY PROTEIN"/>
    <property type="match status" value="1"/>
</dbReference>
<dbReference type="RefSeq" id="WP_038642757.1">
    <property type="nucleotide sequence ID" value="NZ_CP009888.1"/>
</dbReference>
<feature type="domain" description="NADP-dependent oxidoreductase" evidence="2">
    <location>
        <begin position="16"/>
        <end position="343"/>
    </location>
</feature>
<dbReference type="AlphaFoldDB" id="A0A0A7EHS9"/>
<dbReference type="OrthoDB" id="9772407at2"/>
<dbReference type="HOGENOM" id="CLU_023205_2_0_6"/>
<dbReference type="InterPro" id="IPR036812">
    <property type="entry name" value="NAD(P)_OxRdtase_dom_sf"/>
</dbReference>
<dbReference type="SUPFAM" id="SSF51430">
    <property type="entry name" value="NAD(P)-linked oxidoreductase"/>
    <property type="match status" value="1"/>
</dbReference>